<sequence>NTGMQTFEYDDNITSSIFDQIDRSSSFYFNDWSGSYLNKS</sequence>
<feature type="non-terminal residue" evidence="1">
    <location>
        <position position="1"/>
    </location>
</feature>
<dbReference type="Proteomes" id="UP000663823">
    <property type="component" value="Unassembled WGS sequence"/>
</dbReference>
<evidence type="ECO:0000313" key="2">
    <source>
        <dbReference type="Proteomes" id="UP000663823"/>
    </source>
</evidence>
<evidence type="ECO:0000313" key="1">
    <source>
        <dbReference type="EMBL" id="CAF4146993.1"/>
    </source>
</evidence>
<dbReference type="EMBL" id="CAJOAX010014721">
    <property type="protein sequence ID" value="CAF4146993.1"/>
    <property type="molecule type" value="Genomic_DNA"/>
</dbReference>
<proteinExistence type="predicted"/>
<accession>A0A819YAQ4</accession>
<dbReference type="AlphaFoldDB" id="A0A819YAQ4"/>
<protein>
    <submittedName>
        <fullName evidence="1">Uncharacterized protein</fullName>
    </submittedName>
</protein>
<comment type="caution">
    <text evidence="1">The sequence shown here is derived from an EMBL/GenBank/DDBJ whole genome shotgun (WGS) entry which is preliminary data.</text>
</comment>
<organism evidence="1 2">
    <name type="scientific">Rotaria sordida</name>
    <dbReference type="NCBI Taxonomy" id="392033"/>
    <lineage>
        <taxon>Eukaryota</taxon>
        <taxon>Metazoa</taxon>
        <taxon>Spiralia</taxon>
        <taxon>Gnathifera</taxon>
        <taxon>Rotifera</taxon>
        <taxon>Eurotatoria</taxon>
        <taxon>Bdelloidea</taxon>
        <taxon>Philodinida</taxon>
        <taxon>Philodinidae</taxon>
        <taxon>Rotaria</taxon>
    </lineage>
</organism>
<name>A0A819YAQ4_9BILA</name>
<reference evidence="1" key="1">
    <citation type="submission" date="2021-02" db="EMBL/GenBank/DDBJ databases">
        <authorList>
            <person name="Nowell W R."/>
        </authorList>
    </citation>
    <scope>NUCLEOTIDE SEQUENCE</scope>
</reference>
<gene>
    <name evidence="1" type="ORF">OTI717_LOCUS36029</name>
</gene>